<dbReference type="AlphaFoldDB" id="G8LW82"/>
<gene>
    <name evidence="1" type="ordered locus">Clocl_3213</name>
</gene>
<name>G8LW82_ACECE</name>
<reference evidence="2" key="1">
    <citation type="submission" date="2011-12" db="EMBL/GenBank/DDBJ databases">
        <title>Complete sequence of Clostridium clariflavum DSM 19732.</title>
        <authorList>
            <consortium name="US DOE Joint Genome Institute"/>
            <person name="Lucas S."/>
            <person name="Han J."/>
            <person name="Lapidus A."/>
            <person name="Cheng J.-F."/>
            <person name="Goodwin L."/>
            <person name="Pitluck S."/>
            <person name="Peters L."/>
            <person name="Teshima H."/>
            <person name="Detter J.C."/>
            <person name="Han C."/>
            <person name="Tapia R."/>
            <person name="Land M."/>
            <person name="Hauser L."/>
            <person name="Kyrpides N."/>
            <person name="Ivanova N."/>
            <person name="Pagani I."/>
            <person name="Kitzmiller T."/>
            <person name="Lynd L."/>
            <person name="Izquierdo J."/>
            <person name="Woyke T."/>
        </authorList>
    </citation>
    <scope>NUCLEOTIDE SEQUENCE [LARGE SCALE GENOMIC DNA]</scope>
    <source>
        <strain evidence="2">DSM 19732 / NBRC 101661 / EBR45</strain>
    </source>
</reference>
<evidence type="ECO:0000313" key="2">
    <source>
        <dbReference type="Proteomes" id="UP000005435"/>
    </source>
</evidence>
<dbReference type="OrthoDB" id="2082771at2"/>
<reference evidence="1 2" key="2">
    <citation type="journal article" date="2012" name="Stand. Genomic Sci.">
        <title>Complete Genome Sequence of Clostridium clariflavum DSM 19732.</title>
        <authorList>
            <person name="Izquierdo J.A."/>
            <person name="Goodwin L."/>
            <person name="Davenport K.W."/>
            <person name="Teshima H."/>
            <person name="Bruce D."/>
            <person name="Detter C."/>
            <person name="Tapia R."/>
            <person name="Han S."/>
            <person name="Land M."/>
            <person name="Hauser L."/>
            <person name="Jeffries C.D."/>
            <person name="Han J."/>
            <person name="Pitluck S."/>
            <person name="Nolan M."/>
            <person name="Chen A."/>
            <person name="Huntemann M."/>
            <person name="Mavromatis K."/>
            <person name="Mikhailova N."/>
            <person name="Liolios K."/>
            <person name="Woyke T."/>
            <person name="Lynd L.R."/>
        </authorList>
    </citation>
    <scope>NUCLEOTIDE SEQUENCE [LARGE SCALE GENOMIC DNA]</scope>
    <source>
        <strain evidence="2">DSM 19732 / NBRC 101661 / EBR45</strain>
    </source>
</reference>
<dbReference type="Proteomes" id="UP000005435">
    <property type="component" value="Chromosome"/>
</dbReference>
<organism evidence="1 2">
    <name type="scientific">Acetivibrio clariflavus (strain DSM 19732 / NBRC 101661 / EBR45)</name>
    <name type="common">Clostridium clariflavum</name>
    <dbReference type="NCBI Taxonomy" id="720554"/>
    <lineage>
        <taxon>Bacteria</taxon>
        <taxon>Bacillati</taxon>
        <taxon>Bacillota</taxon>
        <taxon>Clostridia</taxon>
        <taxon>Eubacteriales</taxon>
        <taxon>Oscillospiraceae</taxon>
        <taxon>Acetivibrio</taxon>
    </lineage>
</organism>
<dbReference type="KEGG" id="ccl:Clocl_3213"/>
<sequence>MKDLSVTKAKWESSRFNSISFVEELEPEEMEYYVRDFLLPNLQQSYNQVKDYISNNTRRNIYTVKKHLADLIKNQDVVRISTNEDRDSSNLSRFGASYLINESLNDIYLFSSVMKSKITPSDSNSQMLFTLNRLSKDVCNLQKEIKESIEQQARSCCLKF</sequence>
<keyword evidence="2" id="KW-1185">Reference proteome</keyword>
<proteinExistence type="predicted"/>
<dbReference type="HOGENOM" id="CLU_1755708_0_0_9"/>
<protein>
    <submittedName>
        <fullName evidence="1">Uncharacterized protein</fullName>
    </submittedName>
</protein>
<accession>G8LW82</accession>
<dbReference type="RefSeq" id="WP_014256263.1">
    <property type="nucleotide sequence ID" value="NC_016627.1"/>
</dbReference>
<dbReference type="eggNOG" id="ENOG5033UEZ">
    <property type="taxonomic scope" value="Bacteria"/>
</dbReference>
<evidence type="ECO:0000313" key="1">
    <source>
        <dbReference type="EMBL" id="AEV69729.1"/>
    </source>
</evidence>
<dbReference type="EMBL" id="CP003065">
    <property type="protein sequence ID" value="AEV69729.1"/>
    <property type="molecule type" value="Genomic_DNA"/>
</dbReference>